<comment type="cofactor">
    <cofactor evidence="1">
        <name>Zn(2+)</name>
        <dbReference type="ChEBI" id="CHEBI:29105"/>
    </cofactor>
</comment>
<evidence type="ECO:0000256" key="8">
    <source>
        <dbReference type="ARBA" id="ARBA00022801"/>
    </source>
</evidence>
<dbReference type="InterPro" id="IPR044537">
    <property type="entry name" value="Rip2-like"/>
</dbReference>
<keyword evidence="4" id="KW-1003">Cell membrane</keyword>
<keyword evidence="10 13" id="KW-1133">Transmembrane helix</keyword>
<reference evidence="14 15" key="1">
    <citation type="submission" date="2016-10" db="EMBL/GenBank/DDBJ databases">
        <authorList>
            <person name="de Groot N.N."/>
        </authorList>
    </citation>
    <scope>NUCLEOTIDE SEQUENCE [LARGE SCALE GENOMIC DNA]</scope>
    <source>
        <strain evidence="14 15">DSM 4180</strain>
    </source>
</reference>
<keyword evidence="12 13" id="KW-0472">Membrane</keyword>
<keyword evidence="9" id="KW-0862">Zinc</keyword>
<keyword evidence="15" id="KW-1185">Reference proteome</keyword>
<gene>
    <name evidence="14" type="ORF">SAMN05421721_104108</name>
</gene>
<comment type="subcellular location">
    <subcellularLocation>
        <location evidence="2">Cell membrane</location>
        <topology evidence="2">Multi-pass membrane protein</topology>
    </subcellularLocation>
</comment>
<dbReference type="OrthoDB" id="9800627at2"/>
<keyword evidence="5 14" id="KW-0645">Protease</keyword>
<proteinExistence type="inferred from homology"/>
<comment type="similarity">
    <text evidence="3">Belongs to the peptidase M50B family.</text>
</comment>
<evidence type="ECO:0000256" key="1">
    <source>
        <dbReference type="ARBA" id="ARBA00001947"/>
    </source>
</evidence>
<dbReference type="EMBL" id="FOUO01000004">
    <property type="protein sequence ID" value="SFM38763.1"/>
    <property type="molecule type" value="Genomic_DNA"/>
</dbReference>
<evidence type="ECO:0000313" key="14">
    <source>
        <dbReference type="EMBL" id="SFM38763.1"/>
    </source>
</evidence>
<keyword evidence="8" id="KW-0378">Hydrolase</keyword>
<evidence type="ECO:0000256" key="10">
    <source>
        <dbReference type="ARBA" id="ARBA00022989"/>
    </source>
</evidence>
<evidence type="ECO:0000256" key="3">
    <source>
        <dbReference type="ARBA" id="ARBA00007931"/>
    </source>
</evidence>
<feature type="transmembrane region" description="Helical" evidence="13">
    <location>
        <begin position="99"/>
        <end position="124"/>
    </location>
</feature>
<keyword evidence="11" id="KW-0482">Metalloprotease</keyword>
<dbReference type="GO" id="GO:0008237">
    <property type="term" value="F:metallopeptidase activity"/>
    <property type="evidence" value="ECO:0007669"/>
    <property type="project" value="UniProtKB-KW"/>
</dbReference>
<keyword evidence="7" id="KW-0479">Metal-binding</keyword>
<protein>
    <submittedName>
        <fullName evidence="14">Zn-dependent protease (Includes SpoIVFB)</fullName>
    </submittedName>
</protein>
<evidence type="ECO:0000256" key="4">
    <source>
        <dbReference type="ARBA" id="ARBA00022475"/>
    </source>
</evidence>
<evidence type="ECO:0000256" key="12">
    <source>
        <dbReference type="ARBA" id="ARBA00023136"/>
    </source>
</evidence>
<evidence type="ECO:0000256" key="2">
    <source>
        <dbReference type="ARBA" id="ARBA00004651"/>
    </source>
</evidence>
<evidence type="ECO:0000256" key="13">
    <source>
        <dbReference type="SAM" id="Phobius"/>
    </source>
</evidence>
<feature type="transmembrane region" description="Helical" evidence="13">
    <location>
        <begin position="58"/>
        <end position="78"/>
    </location>
</feature>
<evidence type="ECO:0000256" key="9">
    <source>
        <dbReference type="ARBA" id="ARBA00022833"/>
    </source>
</evidence>
<evidence type="ECO:0000256" key="11">
    <source>
        <dbReference type="ARBA" id="ARBA00023049"/>
    </source>
</evidence>
<evidence type="ECO:0000256" key="5">
    <source>
        <dbReference type="ARBA" id="ARBA00022670"/>
    </source>
</evidence>
<dbReference type="InterPro" id="IPR052348">
    <property type="entry name" value="Metallopeptidase_M50B"/>
</dbReference>
<dbReference type="Proteomes" id="UP000199556">
    <property type="component" value="Unassembled WGS sequence"/>
</dbReference>
<name>A0A1I4QGM0_ECTMO</name>
<evidence type="ECO:0000256" key="7">
    <source>
        <dbReference type="ARBA" id="ARBA00022723"/>
    </source>
</evidence>
<feature type="transmembrane region" description="Helical" evidence="13">
    <location>
        <begin position="185"/>
        <end position="208"/>
    </location>
</feature>
<dbReference type="GO" id="GO:0046872">
    <property type="term" value="F:metal ion binding"/>
    <property type="evidence" value="ECO:0007669"/>
    <property type="project" value="UniProtKB-KW"/>
</dbReference>
<accession>A0A1I4QGM0</accession>
<dbReference type="GO" id="GO:0005886">
    <property type="term" value="C:plasma membrane"/>
    <property type="evidence" value="ECO:0007669"/>
    <property type="project" value="UniProtKB-SubCell"/>
</dbReference>
<dbReference type="PANTHER" id="PTHR35864">
    <property type="entry name" value="ZINC METALLOPROTEASE MJ0611-RELATED"/>
    <property type="match status" value="1"/>
</dbReference>
<dbReference type="GO" id="GO:0006508">
    <property type="term" value="P:proteolysis"/>
    <property type="evidence" value="ECO:0007669"/>
    <property type="project" value="UniProtKB-KW"/>
</dbReference>
<keyword evidence="6 13" id="KW-0812">Transmembrane</keyword>
<dbReference type="PANTHER" id="PTHR35864:SF1">
    <property type="entry name" value="ZINC METALLOPROTEASE YWHC-RELATED"/>
    <property type="match status" value="1"/>
</dbReference>
<evidence type="ECO:0000313" key="15">
    <source>
        <dbReference type="Proteomes" id="UP000199556"/>
    </source>
</evidence>
<dbReference type="RefSeq" id="WP_090484015.1">
    <property type="nucleotide sequence ID" value="NZ_FOUO01000004.1"/>
</dbReference>
<dbReference type="AlphaFoldDB" id="A0A1I4QGM0"/>
<sequence length="226" mass="23981">MEQLLPVIAVAALPVLFAITLHEAAHGFVAGRLGDPTARMLGRLSLNPLRHIDPVGTLLVPAGLLILSVLTSAPPFIFGWARPVPVNVNNLRHPRRGMAWVAAAGPAANLLMALCWALVMKLALMLQGTLDWVAAPLFYMGIAGISVNILLMVLNLLPLPPLDGGRVVAGFLPPRLAAGYDRIEPYGLVIVLGLLFTGVLGAVLFPLAGALTDAIRLLFGLPPWRL</sequence>
<feature type="transmembrane region" description="Helical" evidence="13">
    <location>
        <begin position="136"/>
        <end position="157"/>
    </location>
</feature>
<organism evidence="14 15">
    <name type="scientific">Ectothiorhodospira mobilis</name>
    <dbReference type="NCBI Taxonomy" id="195064"/>
    <lineage>
        <taxon>Bacteria</taxon>
        <taxon>Pseudomonadati</taxon>
        <taxon>Pseudomonadota</taxon>
        <taxon>Gammaproteobacteria</taxon>
        <taxon>Chromatiales</taxon>
        <taxon>Ectothiorhodospiraceae</taxon>
        <taxon>Ectothiorhodospira</taxon>
    </lineage>
</organism>
<dbReference type="STRING" id="195064.SAMN05421721_104108"/>
<dbReference type="CDD" id="cd06158">
    <property type="entry name" value="S2P-M50_like_1"/>
    <property type="match status" value="1"/>
</dbReference>
<evidence type="ECO:0000256" key="6">
    <source>
        <dbReference type="ARBA" id="ARBA00022692"/>
    </source>
</evidence>